<dbReference type="AlphaFoldDB" id="A0A8X6ESR5"/>
<evidence type="ECO:0000313" key="2">
    <source>
        <dbReference type="Proteomes" id="UP000002794"/>
    </source>
</evidence>
<gene>
    <name evidence="1" type="ORF">SD3246_1350</name>
</gene>
<accession>A0A8X6ESR5</accession>
<dbReference type="EMBL" id="CM001151">
    <property type="protein sequence ID" value="EGE29314.1"/>
    <property type="molecule type" value="Genomic_DNA"/>
</dbReference>
<name>A0A8X6ESR5_SALDU</name>
<sequence length="93" mass="10576">MTMSTIGIYLEGADATIKPVNIHRVGVEIEGISLSELVESVDDTPELLDVIGEKNIARWISTRNKLDSFLDYFDHRDVADWLEIRVSELQQED</sequence>
<protein>
    <submittedName>
        <fullName evidence="1">Putative phage protein</fullName>
    </submittedName>
</protein>
<evidence type="ECO:0000313" key="1">
    <source>
        <dbReference type="EMBL" id="EGE29314.1"/>
    </source>
</evidence>
<reference evidence="1" key="1">
    <citation type="journal article" date="2011" name="J. Bacteriol.">
        <title>Genome sequences of Salmonella enterica serovar typhimurium, Choleraesuis, Dublin, and Gallinarum strains of well- defined virulence in food-producing animals.</title>
        <authorList>
            <person name="Richardson E.J."/>
            <person name="Limaye B."/>
            <person name="Inamdar H."/>
            <person name="Datta A."/>
            <person name="Manjari K.S."/>
            <person name="Pullinger G.D."/>
            <person name="Thomson N.R."/>
            <person name="Joshi R.R."/>
            <person name="Watson M."/>
            <person name="Stevens M.P."/>
        </authorList>
    </citation>
    <scope>NUCLEOTIDE SEQUENCE [LARGE SCALE GENOMIC DNA]</scope>
    <source>
        <strain evidence="1">3246</strain>
    </source>
</reference>
<dbReference type="Proteomes" id="UP000002794">
    <property type="component" value="Chromosome"/>
</dbReference>
<organism evidence="1 2">
    <name type="scientific">Salmonella enterica subsp. enterica serovar Dublin str. SD3246</name>
    <dbReference type="NCBI Taxonomy" id="909945"/>
    <lineage>
        <taxon>Bacteria</taxon>
        <taxon>Pseudomonadati</taxon>
        <taxon>Pseudomonadota</taxon>
        <taxon>Gammaproteobacteria</taxon>
        <taxon>Enterobacterales</taxon>
        <taxon>Enterobacteriaceae</taxon>
        <taxon>Salmonella</taxon>
    </lineage>
</organism>
<proteinExistence type="predicted"/>